<evidence type="ECO:0000313" key="2">
    <source>
        <dbReference type="RefSeq" id="XP_034100727.1"/>
    </source>
</evidence>
<organism evidence="1 2">
    <name type="scientific">Drosophila albomicans</name>
    <name type="common">Fruit fly</name>
    <dbReference type="NCBI Taxonomy" id="7291"/>
    <lineage>
        <taxon>Eukaryota</taxon>
        <taxon>Metazoa</taxon>
        <taxon>Ecdysozoa</taxon>
        <taxon>Arthropoda</taxon>
        <taxon>Hexapoda</taxon>
        <taxon>Insecta</taxon>
        <taxon>Pterygota</taxon>
        <taxon>Neoptera</taxon>
        <taxon>Endopterygota</taxon>
        <taxon>Diptera</taxon>
        <taxon>Brachycera</taxon>
        <taxon>Muscomorpha</taxon>
        <taxon>Ephydroidea</taxon>
        <taxon>Drosophilidae</taxon>
        <taxon>Drosophila</taxon>
    </lineage>
</organism>
<proteinExistence type="predicted"/>
<keyword evidence="1" id="KW-1185">Reference proteome</keyword>
<accession>A0A6P8XS10</accession>
<reference evidence="2" key="1">
    <citation type="submission" date="2025-08" db="UniProtKB">
        <authorList>
            <consortium name="RefSeq"/>
        </authorList>
    </citation>
    <scope>IDENTIFICATION</scope>
    <source>
        <strain evidence="2">15112-1751.03</strain>
        <tissue evidence="2">Whole Adult</tissue>
    </source>
</reference>
<name>A0A6P8XS10_DROAB</name>
<protein>
    <submittedName>
        <fullName evidence="2">Uncharacterized protein LOC117565624</fullName>
    </submittedName>
</protein>
<evidence type="ECO:0000313" key="1">
    <source>
        <dbReference type="Proteomes" id="UP000515160"/>
    </source>
</evidence>
<gene>
    <name evidence="2" type="primary">LOC117565624</name>
</gene>
<dbReference type="GeneID" id="117565624"/>
<dbReference type="Proteomes" id="UP000515160">
    <property type="component" value="Unplaced"/>
</dbReference>
<sequence>MIISETNANFAMLHSLSTFDGIIGIDLVTRTTTKSNFKCCNQMCKILNVRKAIRFASSLNLKVIVFGNPYDLKFCTETLKPLTSSCSNGKMSAEICRLTYNRLVDTLWMENA</sequence>
<dbReference type="AlphaFoldDB" id="A0A6P8XS10"/>
<dbReference type="RefSeq" id="XP_034100727.1">
    <property type="nucleotide sequence ID" value="XM_034244836.2"/>
</dbReference>